<evidence type="ECO:0000313" key="2">
    <source>
        <dbReference type="EMBL" id="OLP82059.1"/>
    </source>
</evidence>
<sequence length="151" mass="16563">MLHTLPHTRHSLTQLLRAQHPSTDSRTGNLWPQKKHSRLRKPSRKLQALYSFEQGGSEGWGVTRWRLVQAPPGHAEVAPSAANNRRACQCCSKSHMTPVGTGQGKSFPSCNHMACPARNRICKMQICTALGQTALAATTKQPGDGSSLWRA</sequence>
<keyword evidence="3" id="KW-1185">Reference proteome</keyword>
<gene>
    <name evidence="2" type="ORF">AK812_SmicGene49107</name>
</gene>
<reference evidence="2 3" key="1">
    <citation type="submission" date="2016-02" db="EMBL/GenBank/DDBJ databases">
        <title>Genome analysis of coral dinoflagellate symbionts highlights evolutionary adaptations to a symbiotic lifestyle.</title>
        <authorList>
            <person name="Aranda M."/>
            <person name="Li Y."/>
            <person name="Liew Y.J."/>
            <person name="Baumgarten S."/>
            <person name="Simakov O."/>
            <person name="Wilson M."/>
            <person name="Piel J."/>
            <person name="Ashoor H."/>
            <person name="Bougouffa S."/>
            <person name="Bajic V.B."/>
            <person name="Ryu T."/>
            <person name="Ravasi T."/>
            <person name="Bayer T."/>
            <person name="Micklem G."/>
            <person name="Kim H."/>
            <person name="Bhak J."/>
            <person name="Lajeunesse T.C."/>
            <person name="Voolstra C.R."/>
        </authorList>
    </citation>
    <scope>NUCLEOTIDE SEQUENCE [LARGE SCALE GENOMIC DNA]</scope>
    <source>
        <strain evidence="2 3">CCMP2467</strain>
    </source>
</reference>
<proteinExistence type="predicted"/>
<name>A0A1Q9CGL7_SYMMI</name>
<feature type="region of interest" description="Disordered" evidence="1">
    <location>
        <begin position="17"/>
        <end position="36"/>
    </location>
</feature>
<evidence type="ECO:0000256" key="1">
    <source>
        <dbReference type="SAM" id="MobiDB-lite"/>
    </source>
</evidence>
<organism evidence="2 3">
    <name type="scientific">Symbiodinium microadriaticum</name>
    <name type="common">Dinoflagellate</name>
    <name type="synonym">Zooxanthella microadriatica</name>
    <dbReference type="NCBI Taxonomy" id="2951"/>
    <lineage>
        <taxon>Eukaryota</taxon>
        <taxon>Sar</taxon>
        <taxon>Alveolata</taxon>
        <taxon>Dinophyceae</taxon>
        <taxon>Suessiales</taxon>
        <taxon>Symbiodiniaceae</taxon>
        <taxon>Symbiodinium</taxon>
    </lineage>
</organism>
<comment type="caution">
    <text evidence="2">The sequence shown here is derived from an EMBL/GenBank/DDBJ whole genome shotgun (WGS) entry which is preliminary data.</text>
</comment>
<accession>A0A1Q9CGL7</accession>
<dbReference type="EMBL" id="LSRX01001227">
    <property type="protein sequence ID" value="OLP82059.1"/>
    <property type="molecule type" value="Genomic_DNA"/>
</dbReference>
<protein>
    <submittedName>
        <fullName evidence="2">Uncharacterized protein</fullName>
    </submittedName>
</protein>
<evidence type="ECO:0000313" key="3">
    <source>
        <dbReference type="Proteomes" id="UP000186817"/>
    </source>
</evidence>
<dbReference type="Proteomes" id="UP000186817">
    <property type="component" value="Unassembled WGS sequence"/>
</dbReference>
<dbReference type="AlphaFoldDB" id="A0A1Q9CGL7"/>
<feature type="compositionally biased region" description="Polar residues" evidence="1">
    <location>
        <begin position="17"/>
        <end position="30"/>
    </location>
</feature>